<dbReference type="CTD" id="8240200"/>
<feature type="region of interest" description="Disordered" evidence="5">
    <location>
        <begin position="286"/>
        <end position="318"/>
    </location>
</feature>
<dbReference type="Proteomes" id="UP000009046">
    <property type="component" value="Unassembled WGS sequence"/>
</dbReference>
<dbReference type="OrthoDB" id="8196271at2759"/>
<dbReference type="GO" id="GO:0048018">
    <property type="term" value="F:receptor ligand activity"/>
    <property type="evidence" value="ECO:0007669"/>
    <property type="project" value="TreeGrafter"/>
</dbReference>
<dbReference type="eggNOG" id="ENOG502RYP0">
    <property type="taxonomic scope" value="Eukaryota"/>
</dbReference>
<dbReference type="Gene3D" id="2.10.90.10">
    <property type="entry name" value="Cystine-knot cytokines"/>
    <property type="match status" value="1"/>
</dbReference>
<proteinExistence type="predicted"/>
<feature type="compositionally biased region" description="Low complexity" evidence="5">
    <location>
        <begin position="233"/>
        <end position="254"/>
    </location>
</feature>
<keyword evidence="4" id="KW-1015">Disulfide bond</keyword>
<dbReference type="GO" id="GO:0038098">
    <property type="term" value="P:sequestering of BMP from receptor via BMP binding"/>
    <property type="evidence" value="ECO:0007669"/>
    <property type="project" value="TreeGrafter"/>
</dbReference>
<feature type="compositionally biased region" description="Acidic residues" evidence="5">
    <location>
        <begin position="194"/>
        <end position="205"/>
    </location>
</feature>
<feature type="compositionally biased region" description="Basic and acidic residues" evidence="5">
    <location>
        <begin position="255"/>
        <end position="268"/>
    </location>
</feature>
<accession>E0VGW1</accession>
<evidence type="ECO:0000256" key="2">
    <source>
        <dbReference type="ARBA" id="ARBA00022525"/>
    </source>
</evidence>
<evidence type="ECO:0000256" key="4">
    <source>
        <dbReference type="ARBA" id="ARBA00023157"/>
    </source>
</evidence>
<feature type="signal peptide" evidence="6">
    <location>
        <begin position="1"/>
        <end position="15"/>
    </location>
</feature>
<dbReference type="VEuPathDB" id="VectorBase:PHUM193950"/>
<dbReference type="AlphaFoldDB" id="E0VGW1"/>
<dbReference type="KEGG" id="phu:Phum_PHUM193950"/>
<keyword evidence="2" id="KW-0964">Secreted</keyword>
<name>E0VGW1_PEDHC</name>
<dbReference type="PANTHER" id="PTHR15283">
    <property type="entry name" value="GREMLIN 1"/>
    <property type="match status" value="1"/>
</dbReference>
<dbReference type="GO" id="GO:0009887">
    <property type="term" value="P:animal organ morphogenesis"/>
    <property type="evidence" value="ECO:0007669"/>
    <property type="project" value="TreeGrafter"/>
</dbReference>
<feature type="compositionally biased region" description="Polar residues" evidence="5">
    <location>
        <begin position="287"/>
        <end position="298"/>
    </location>
</feature>
<feature type="region of interest" description="Disordered" evidence="5">
    <location>
        <begin position="156"/>
        <end position="268"/>
    </location>
</feature>
<dbReference type="GeneID" id="8240200"/>
<dbReference type="PANTHER" id="PTHR15283:SF5">
    <property type="entry name" value="NEUROBLASTOMA SUPPRESSOR OF TUMORIGENICITY 1"/>
    <property type="match status" value="1"/>
</dbReference>
<evidence type="ECO:0000256" key="5">
    <source>
        <dbReference type="SAM" id="MobiDB-lite"/>
    </source>
</evidence>
<feature type="compositionally biased region" description="Basic and acidic residues" evidence="5">
    <location>
        <begin position="206"/>
        <end position="228"/>
    </location>
</feature>
<reference evidence="8" key="2">
    <citation type="submission" date="2007-04" db="EMBL/GenBank/DDBJ databases">
        <title>The genome of the human body louse.</title>
        <authorList>
            <consortium name="The Human Body Louse Genome Consortium"/>
            <person name="Kirkness E."/>
            <person name="Walenz B."/>
            <person name="Hass B."/>
            <person name="Bruggner R."/>
            <person name="Strausberg R."/>
        </authorList>
    </citation>
    <scope>NUCLEOTIDE SEQUENCE</scope>
    <source>
        <strain evidence="8">USDA</strain>
    </source>
</reference>
<dbReference type="InParanoid" id="E0VGW1"/>
<protein>
    <recommendedName>
        <fullName evidence="7">CTCK domain-containing protein</fullName>
    </recommendedName>
</protein>
<feature type="compositionally biased region" description="Acidic residues" evidence="5">
    <location>
        <begin position="309"/>
        <end position="318"/>
    </location>
</feature>
<dbReference type="InterPro" id="IPR006207">
    <property type="entry name" value="Cys_knot_C"/>
</dbReference>
<feature type="compositionally biased region" description="Basic and acidic residues" evidence="5">
    <location>
        <begin position="181"/>
        <end position="193"/>
    </location>
</feature>
<dbReference type="EMBL" id="AAZO01002251">
    <property type="status" value="NOT_ANNOTATED_CDS"/>
    <property type="molecule type" value="Genomic_DNA"/>
</dbReference>
<dbReference type="EnsemblMetazoa" id="PHUM193950-RA">
    <property type="protein sequence ID" value="PHUM193950-PA"/>
    <property type="gene ID" value="PHUM193950"/>
</dbReference>
<dbReference type="Pfam" id="PF03045">
    <property type="entry name" value="DAN"/>
    <property type="match status" value="1"/>
</dbReference>
<evidence type="ECO:0000256" key="3">
    <source>
        <dbReference type="ARBA" id="ARBA00022729"/>
    </source>
</evidence>
<evidence type="ECO:0000259" key="7">
    <source>
        <dbReference type="SMART" id="SM00041"/>
    </source>
</evidence>
<dbReference type="GO" id="GO:0036122">
    <property type="term" value="F:BMP binding"/>
    <property type="evidence" value="ECO:0007669"/>
    <property type="project" value="TreeGrafter"/>
</dbReference>
<dbReference type="InterPro" id="IPR004133">
    <property type="entry name" value="DAN_dom"/>
</dbReference>
<dbReference type="STRING" id="121224.E0VGW1"/>
<gene>
    <name evidence="9" type="primary">8240200</name>
    <name evidence="8" type="ORF">Phum_PHUM193950</name>
</gene>
<dbReference type="SMART" id="SM00041">
    <property type="entry name" value="CT"/>
    <property type="match status" value="1"/>
</dbReference>
<reference evidence="8" key="1">
    <citation type="submission" date="2007-04" db="EMBL/GenBank/DDBJ databases">
        <title>Annotation of Pediculus humanus corporis strain USDA.</title>
        <authorList>
            <person name="Kirkness E."/>
            <person name="Hannick L."/>
            <person name="Hass B."/>
            <person name="Bruggner R."/>
            <person name="Lawson D."/>
            <person name="Bidwell S."/>
            <person name="Joardar V."/>
            <person name="Caler E."/>
            <person name="Walenz B."/>
            <person name="Inman J."/>
            <person name="Schobel S."/>
            <person name="Galinsky K."/>
            <person name="Amedeo P."/>
            <person name="Strausberg R."/>
        </authorList>
    </citation>
    <scope>NUCLEOTIDE SEQUENCE</scope>
    <source>
        <strain evidence="8">USDA</strain>
    </source>
</reference>
<evidence type="ECO:0000313" key="9">
    <source>
        <dbReference type="EnsemblMetazoa" id="PHUM193950-PA"/>
    </source>
</evidence>
<sequence>MFFFFFFFKVHNIVLYPDKHSWCKTTEIKQIVAHPGCSSIEIDNNVCVGACFSYSIPRTIPSSPGEVIIPYCDSCQPVEYEWREVTLTCSDESEEDEGQTEMTKRVQVITNCSCTTCEKQYEEKKISDHHRPVGSKTNDDVPELMSLMMGVHNKEQEINESEEEDDQQKQQTVDNVNVEIEGVRPDDKENLIKDEDDDDDDDDDGQNNKKNEKEKLKEKLDKESRTLEILHLSNNNNNNEKSNTSSSSSTSSQNKMKDLIEIAKTEHKHYEFGPHHSLILKPDGETFLQSDANNNNNRGKIKKLKNDNDNNDDDDDDVYVSTIEDDEEDDLELEDGSSSSSVINQFKIHDSDKYIDQIAVESIRKEQIENQPKIMTIPDMIYNSTAFKGNGKWRSGVRMFEVPHHHLQPAVEGVELSYYGKSHTKVDKIQDRD</sequence>
<dbReference type="RefSeq" id="XP_002425355.1">
    <property type="nucleotide sequence ID" value="XM_002425310.1"/>
</dbReference>
<dbReference type="HOGENOM" id="CLU_633583_0_0_1"/>
<evidence type="ECO:0000256" key="1">
    <source>
        <dbReference type="ARBA" id="ARBA00004613"/>
    </source>
</evidence>
<keyword evidence="10" id="KW-1185">Reference proteome</keyword>
<evidence type="ECO:0000313" key="10">
    <source>
        <dbReference type="Proteomes" id="UP000009046"/>
    </source>
</evidence>
<dbReference type="GO" id="GO:0005615">
    <property type="term" value="C:extracellular space"/>
    <property type="evidence" value="ECO:0007669"/>
    <property type="project" value="TreeGrafter"/>
</dbReference>
<comment type="subcellular location">
    <subcellularLocation>
        <location evidence="1">Secreted</location>
    </subcellularLocation>
</comment>
<evidence type="ECO:0000256" key="6">
    <source>
        <dbReference type="SAM" id="SignalP"/>
    </source>
</evidence>
<dbReference type="EMBL" id="DS235152">
    <property type="protein sequence ID" value="EEB12617.1"/>
    <property type="molecule type" value="Genomic_DNA"/>
</dbReference>
<reference evidence="9" key="3">
    <citation type="submission" date="2020-05" db="UniProtKB">
        <authorList>
            <consortium name="EnsemblMetazoa"/>
        </authorList>
    </citation>
    <scope>IDENTIFICATION</scope>
    <source>
        <strain evidence="9">USDA</strain>
    </source>
</reference>
<organism>
    <name type="scientific">Pediculus humanus subsp. corporis</name>
    <name type="common">Body louse</name>
    <dbReference type="NCBI Taxonomy" id="121224"/>
    <lineage>
        <taxon>Eukaryota</taxon>
        <taxon>Metazoa</taxon>
        <taxon>Ecdysozoa</taxon>
        <taxon>Arthropoda</taxon>
        <taxon>Hexapoda</taxon>
        <taxon>Insecta</taxon>
        <taxon>Pterygota</taxon>
        <taxon>Neoptera</taxon>
        <taxon>Paraneoptera</taxon>
        <taxon>Psocodea</taxon>
        <taxon>Troctomorpha</taxon>
        <taxon>Phthiraptera</taxon>
        <taxon>Anoplura</taxon>
        <taxon>Pediculidae</taxon>
        <taxon>Pediculus</taxon>
    </lineage>
</organism>
<dbReference type="InterPro" id="IPR029034">
    <property type="entry name" value="Cystine-knot_cytokine"/>
</dbReference>
<evidence type="ECO:0000313" key="8">
    <source>
        <dbReference type="EMBL" id="EEB12617.1"/>
    </source>
</evidence>
<feature type="chain" id="PRO_5014570093" description="CTCK domain-containing protein" evidence="6">
    <location>
        <begin position="16"/>
        <end position="433"/>
    </location>
</feature>
<feature type="domain" description="CTCK" evidence="7">
    <location>
        <begin position="25"/>
        <end position="118"/>
    </location>
</feature>
<keyword evidence="3 6" id="KW-0732">Signal</keyword>